<gene>
    <name evidence="2" type="ORF">ACFQ3T_22145</name>
</gene>
<evidence type="ECO:0008006" key="4">
    <source>
        <dbReference type="Google" id="ProtNLM"/>
    </source>
</evidence>
<dbReference type="EMBL" id="JBHTLK010000125">
    <property type="protein sequence ID" value="MFD1149842.1"/>
    <property type="molecule type" value="Genomic_DNA"/>
</dbReference>
<comment type="caution">
    <text evidence="2">The sequence shown here is derived from an EMBL/GenBank/DDBJ whole genome shotgun (WGS) entry which is preliminary data.</text>
</comment>
<name>A0ABW3QYL8_9PSEU</name>
<dbReference type="RefSeq" id="WP_380725397.1">
    <property type="nucleotide sequence ID" value="NZ_JBHTLK010000125.1"/>
</dbReference>
<organism evidence="2 3">
    <name type="scientific">Saccharothrix hoggarensis</name>
    <dbReference type="NCBI Taxonomy" id="913853"/>
    <lineage>
        <taxon>Bacteria</taxon>
        <taxon>Bacillati</taxon>
        <taxon>Actinomycetota</taxon>
        <taxon>Actinomycetes</taxon>
        <taxon>Pseudonocardiales</taxon>
        <taxon>Pseudonocardiaceae</taxon>
        <taxon>Saccharothrix</taxon>
    </lineage>
</organism>
<evidence type="ECO:0000256" key="1">
    <source>
        <dbReference type="SAM" id="MobiDB-lite"/>
    </source>
</evidence>
<dbReference type="Proteomes" id="UP001597168">
    <property type="component" value="Unassembled WGS sequence"/>
</dbReference>
<feature type="region of interest" description="Disordered" evidence="1">
    <location>
        <begin position="1"/>
        <end position="22"/>
    </location>
</feature>
<keyword evidence="3" id="KW-1185">Reference proteome</keyword>
<proteinExistence type="predicted"/>
<protein>
    <recommendedName>
        <fullName evidence="4">MoxR-like ATPase</fullName>
    </recommendedName>
</protein>
<evidence type="ECO:0000313" key="2">
    <source>
        <dbReference type="EMBL" id="MFD1149842.1"/>
    </source>
</evidence>
<accession>A0ABW3QYL8</accession>
<evidence type="ECO:0000313" key="3">
    <source>
        <dbReference type="Proteomes" id="UP001597168"/>
    </source>
</evidence>
<reference evidence="3" key="1">
    <citation type="journal article" date="2019" name="Int. J. Syst. Evol. Microbiol.">
        <title>The Global Catalogue of Microorganisms (GCM) 10K type strain sequencing project: providing services to taxonomists for standard genome sequencing and annotation.</title>
        <authorList>
            <consortium name="The Broad Institute Genomics Platform"/>
            <consortium name="The Broad Institute Genome Sequencing Center for Infectious Disease"/>
            <person name="Wu L."/>
            <person name="Ma J."/>
        </authorList>
    </citation>
    <scope>NUCLEOTIDE SEQUENCE [LARGE SCALE GENOMIC DNA]</scope>
    <source>
        <strain evidence="3">CCUG 60214</strain>
    </source>
</reference>
<sequence>MTAEHAPAEDVEDAGESPASAYDRGMLNDVQVNLYSPRFEHAVLGAQTVGGWSARPLTRATGRVDDSDLAALARFVSPEGFGPASERLAEEHLLVLCGAPGTGKRSSALALLREVTDQPLYLMSPHVSPADLEEYEFDRDCGYLVVDRVAEHGVESDFEWRVVRDRVRERGCYLVITEPPLTAEGVERACHLAWRPPAAEHVLRAYWRGTLPDDEEPVLREALASIDSVRDVVGLARRLDEGLPLDEALAHLDTRVRVEVEEWFEGLDRRRLLEVTTLAFAIGVDERTFEASLRVLKEELDRSLPGASDDDVEPDRLPQLRRSLLTNELVATETLHTELGTRGALKFAKPEYHRHVLAQLWQRMDVGFWDAVVEWLDRIVTEVRYEVPVALGLAELAAIALDEVVPVLDRWARGARRAAGQRVAVYALHLMAYDELLAPSALKIADGWVDRGKPQQRWVAAMAFIGGLGVRYPHDARRRLWQVCAQSHAVDGDVEHVFGELFAALVRDTGNAHLVLDFLWAKVERFTAPGARPASRAVAVRTALAVLESRKPGTKRSAVLLHLEDHPEHADVVVRLLANVLVFRPARLRAINALRWLLQDMAHNDPHARTSAKALGVTLRATLPPGEHDVLATDFRVVAARRKDTDIKSLVDAVLDALKGRVS</sequence>